<evidence type="ECO:0000259" key="5">
    <source>
        <dbReference type="PROSITE" id="PS50600"/>
    </source>
</evidence>
<dbReference type="SUPFAM" id="SSF54001">
    <property type="entry name" value="Cysteine proteinases"/>
    <property type="match status" value="1"/>
</dbReference>
<feature type="region of interest" description="Disordered" evidence="4">
    <location>
        <begin position="525"/>
        <end position="546"/>
    </location>
</feature>
<feature type="compositionally biased region" description="Basic and acidic residues" evidence="4">
    <location>
        <begin position="2065"/>
        <end position="2084"/>
    </location>
</feature>
<feature type="compositionally biased region" description="Basic and acidic residues" evidence="4">
    <location>
        <begin position="2042"/>
        <end position="2053"/>
    </location>
</feature>
<dbReference type="OrthoDB" id="2021169at2759"/>
<evidence type="ECO:0000256" key="4">
    <source>
        <dbReference type="SAM" id="MobiDB-lite"/>
    </source>
</evidence>
<dbReference type="PANTHER" id="PTHR47764">
    <property type="entry name" value="UBIQUITIN-LIKE-SPECIFIC PROTEASE 2B-RELATED"/>
    <property type="match status" value="1"/>
</dbReference>
<feature type="compositionally biased region" description="Basic and acidic residues" evidence="4">
    <location>
        <begin position="1435"/>
        <end position="1446"/>
    </location>
</feature>
<feature type="compositionally biased region" description="Basic and acidic residues" evidence="4">
    <location>
        <begin position="1726"/>
        <end position="1779"/>
    </location>
</feature>
<evidence type="ECO:0000256" key="3">
    <source>
        <dbReference type="ARBA" id="ARBA00022801"/>
    </source>
</evidence>
<dbReference type="InterPro" id="IPR038765">
    <property type="entry name" value="Papain-like_cys_pep_sf"/>
</dbReference>
<feature type="compositionally biased region" description="Basic and acidic residues" evidence="4">
    <location>
        <begin position="1706"/>
        <end position="1717"/>
    </location>
</feature>
<keyword evidence="7" id="KW-1185">Reference proteome</keyword>
<feature type="compositionally biased region" description="Polar residues" evidence="4">
    <location>
        <begin position="1620"/>
        <end position="1631"/>
    </location>
</feature>
<feature type="compositionally biased region" description="Basic and acidic residues" evidence="4">
    <location>
        <begin position="1020"/>
        <end position="1035"/>
    </location>
</feature>
<feature type="compositionally biased region" description="Acidic residues" evidence="4">
    <location>
        <begin position="2147"/>
        <end position="2156"/>
    </location>
</feature>
<accession>A0A1Y1IA61</accession>
<feature type="compositionally biased region" description="Low complexity" evidence="4">
    <location>
        <begin position="951"/>
        <end position="969"/>
    </location>
</feature>
<feature type="compositionally biased region" description="Polar residues" evidence="4">
    <location>
        <begin position="68"/>
        <end position="80"/>
    </location>
</feature>
<feature type="compositionally biased region" description="Basic and acidic residues" evidence="4">
    <location>
        <begin position="1371"/>
        <end position="1382"/>
    </location>
</feature>
<feature type="region of interest" description="Disordered" evidence="4">
    <location>
        <begin position="997"/>
        <end position="1568"/>
    </location>
</feature>
<feature type="compositionally biased region" description="Acidic residues" evidence="4">
    <location>
        <begin position="1457"/>
        <end position="1467"/>
    </location>
</feature>
<feature type="compositionally biased region" description="Acidic residues" evidence="4">
    <location>
        <begin position="1984"/>
        <end position="1995"/>
    </location>
</feature>
<feature type="region of interest" description="Disordered" evidence="4">
    <location>
        <begin position="827"/>
        <end position="985"/>
    </location>
</feature>
<dbReference type="GO" id="GO:0004197">
    <property type="term" value="F:cysteine-type endopeptidase activity"/>
    <property type="evidence" value="ECO:0000318"/>
    <property type="project" value="GO_Central"/>
</dbReference>
<dbReference type="GO" id="GO:0006508">
    <property type="term" value="P:proteolysis"/>
    <property type="evidence" value="ECO:0007669"/>
    <property type="project" value="UniProtKB-KW"/>
</dbReference>
<evidence type="ECO:0000256" key="1">
    <source>
        <dbReference type="ARBA" id="ARBA00005234"/>
    </source>
</evidence>
<dbReference type="PROSITE" id="PS50600">
    <property type="entry name" value="ULP_PROTEASE"/>
    <property type="match status" value="1"/>
</dbReference>
<feature type="region of interest" description="Disordered" evidence="4">
    <location>
        <begin position="1957"/>
        <end position="2188"/>
    </location>
</feature>
<feature type="compositionally biased region" description="Basic and acidic residues" evidence="4">
    <location>
        <begin position="1260"/>
        <end position="1278"/>
    </location>
</feature>
<gene>
    <name evidence="6" type="ORF">KFL_002440140</name>
</gene>
<dbReference type="Gene3D" id="3.30.310.130">
    <property type="entry name" value="Ubiquitin-related"/>
    <property type="match status" value="1"/>
</dbReference>
<feature type="compositionally biased region" description="Basic and acidic residues" evidence="4">
    <location>
        <begin position="220"/>
        <end position="240"/>
    </location>
</feature>
<dbReference type="EMBL" id="DF237193">
    <property type="protein sequence ID" value="GAQ85607.1"/>
    <property type="molecule type" value="Genomic_DNA"/>
</dbReference>
<dbReference type="InterPro" id="IPR003653">
    <property type="entry name" value="Peptidase_C48_C"/>
</dbReference>
<feature type="compositionally biased region" description="Basic and acidic residues" evidence="4">
    <location>
        <begin position="2099"/>
        <end position="2123"/>
    </location>
</feature>
<evidence type="ECO:0000313" key="6">
    <source>
        <dbReference type="EMBL" id="GAQ85607.1"/>
    </source>
</evidence>
<feature type="compositionally biased region" description="Basic and acidic residues" evidence="4">
    <location>
        <begin position="273"/>
        <end position="291"/>
    </location>
</feature>
<feature type="compositionally biased region" description="Basic and acidic residues" evidence="4">
    <location>
        <begin position="888"/>
        <end position="907"/>
    </location>
</feature>
<dbReference type="STRING" id="105231.A0A1Y1IA61"/>
<organism evidence="6 7">
    <name type="scientific">Klebsormidium nitens</name>
    <name type="common">Green alga</name>
    <name type="synonym">Ulothrix nitens</name>
    <dbReference type="NCBI Taxonomy" id="105231"/>
    <lineage>
        <taxon>Eukaryota</taxon>
        <taxon>Viridiplantae</taxon>
        <taxon>Streptophyta</taxon>
        <taxon>Klebsormidiophyceae</taxon>
        <taxon>Klebsormidiales</taxon>
        <taxon>Klebsormidiaceae</taxon>
        <taxon>Klebsormidium</taxon>
    </lineage>
</organism>
<feature type="compositionally biased region" description="Basic and acidic residues" evidence="4">
    <location>
        <begin position="248"/>
        <end position="261"/>
    </location>
</feature>
<reference evidence="6 7" key="1">
    <citation type="journal article" date="2014" name="Nat. Commun.">
        <title>Klebsormidium flaccidum genome reveals primary factors for plant terrestrial adaptation.</title>
        <authorList>
            <person name="Hori K."/>
            <person name="Maruyama F."/>
            <person name="Fujisawa T."/>
            <person name="Togashi T."/>
            <person name="Yamamoto N."/>
            <person name="Seo M."/>
            <person name="Sato S."/>
            <person name="Yamada T."/>
            <person name="Mori H."/>
            <person name="Tajima N."/>
            <person name="Moriyama T."/>
            <person name="Ikeuchi M."/>
            <person name="Watanabe M."/>
            <person name="Wada H."/>
            <person name="Kobayashi K."/>
            <person name="Saito M."/>
            <person name="Masuda T."/>
            <person name="Sasaki-Sekimoto Y."/>
            <person name="Mashiguchi K."/>
            <person name="Awai K."/>
            <person name="Shimojima M."/>
            <person name="Masuda S."/>
            <person name="Iwai M."/>
            <person name="Nobusawa T."/>
            <person name="Narise T."/>
            <person name="Kondo S."/>
            <person name="Saito H."/>
            <person name="Sato R."/>
            <person name="Murakawa M."/>
            <person name="Ihara Y."/>
            <person name="Oshima-Yamada Y."/>
            <person name="Ohtaka K."/>
            <person name="Satoh M."/>
            <person name="Sonobe K."/>
            <person name="Ishii M."/>
            <person name="Ohtani R."/>
            <person name="Kanamori-Sato M."/>
            <person name="Honoki R."/>
            <person name="Miyazaki D."/>
            <person name="Mochizuki H."/>
            <person name="Umetsu J."/>
            <person name="Higashi K."/>
            <person name="Shibata D."/>
            <person name="Kamiya Y."/>
            <person name="Sato N."/>
            <person name="Nakamura Y."/>
            <person name="Tabata S."/>
            <person name="Ida S."/>
            <person name="Kurokawa K."/>
            <person name="Ohta H."/>
        </authorList>
    </citation>
    <scope>NUCLEOTIDE SEQUENCE [LARGE SCALE GENOMIC DNA]</scope>
    <source>
        <strain evidence="6 7">NIES-2285</strain>
    </source>
</reference>
<feature type="compositionally biased region" description="Gly residues" evidence="4">
    <location>
        <begin position="1126"/>
        <end position="1136"/>
    </location>
</feature>
<evidence type="ECO:0000256" key="2">
    <source>
        <dbReference type="ARBA" id="ARBA00022670"/>
    </source>
</evidence>
<feature type="compositionally biased region" description="Polar residues" evidence="4">
    <location>
        <begin position="131"/>
        <end position="140"/>
    </location>
</feature>
<comment type="similarity">
    <text evidence="1">Belongs to the peptidase C48 family.</text>
</comment>
<sequence length="2203" mass="236264">MGGEDPFKFPVDLEEDGTGRGSSKGHNGLSLPQLRAAPTGLGSGAMKKGGTIGSRNVDALKGKLAKGSSKQAGSKPSLFQSVFGGNHVRQGTEGRTPPSRSSERVAANNKVGSGEFFNIFNGTKHDGPRQVSVNTRTVGTAVQGKRASKLREQSDDEVAEVLSPGRSRRDARKVQGAAAVSRLNGTNGRASRRTDEGRDDEVEPDSEEESEPAKTGAQYSRRENRQKDKKRGGSAEKDMWEASGAGSRRGDWRNAKRRASEGDDGEEFQLPPAKRDRPSQQTTKLDKDPEYKPGTSRCAVKRAAQNTRKAKPEVQVINLDSEETPQKDKPTESEPQEGVPRRLILEKQGAGPSSTLLNEDNMYQTGSCWLGKFAAQNCTVYFDAHRLRITVPSKYVQGGAEAMTFHWGLDELADGNSFLVESDDDVAKDRLLAFHFKGEVHPALSAYLDPKSRDLHARMVAFELDADEWKARRKVSTWPDALKGHFVTMTPEYIKQCTNGRPAESAALLNPKADQRQRAAALASEHYTRPSRHQKPSIQTFHFPPNDPDAVTISTTDLARLEPHEFLNDTLIDFYIKFLQVANLSDEHAGRIHIVNSFFFKKLTETAQEARKRGASGEEAFRRMNKWTRKVDIFLKDFVIVPVNQSLHWSLAIIVYPGGGDSINGKLAGPWLGQRTPCILQLDSMAGGHTNVEDLLRQYLTELWLATHPDEERPKGNEPLQQFSRTAMPFIQVKVPQQDNHCDCGLFLLHYVEQFIADPPPIFDRRLGSARKGHYKMTPNWFTPGEASVKRAYLRELVIRLAGELAQGNTAILDRGSLNALWTDVTHGGSDAGVGTQKRRADRGIPPAEDEIAEARRKDAPKPSAKRPRKEEGKGGPVLTSAYDEELERTSGDEDGARAAADGRESARAAPLTEEDLRAALKEDPGAAVDPDNPLSVDLDPSPQKRKRSPGAANEGGDAGAADASGAAGPQKERGSSEESGPLAFYRRRLDQIALEEKAEAVRPSTLNQAVKPAGAARQKGADVRRRDADERVPDSEDEEEEARRGDKRERSDTAGSCGGFDARVDRIDAEAPRKRARSEGLETASAQGGRSEFEQSPAAPSENGGEGSGSEGEAVARREVSGSAPGRGIGAGRGLGVDSASPSSSDGVQRSEGISEEKGWQRGMDEKRSEVRELTVVLDGGGEAEESGGEKEPGERSGMQLVIHPVLGELHEIDELGGSPLSDNDGEDGAGESGAPHERGWSERGAAEGAGEEDGAEEEAVRGERGDDQWSREEEGNRSGAAGGRFEDGNGGEGGWFAARDRGESPDADADSSRESSEEPSSFAQGTEKAHRRSGSTGARSAPDNARLKKDIAIGVMRAVSRTQGGEVESSGREGAERESLGELGAAGTPGAFRARWAPVGSWSPGEKGSGGREEENVRDRPAGLAGFFGDESMEGREGPSRSAHEGGGAEACVTDGEENENEVDFLGEAVKAPRGDAASGQTGEGAEKGALRGAETGVEAGSGSKRTPVETILQKLRAPKKLDGESKLGGTKRRVEAVERQGEALSRGDGELEGASRSETMSGPTEEMLKRAENALDRLNARVRTEQSLAELRQGNELETVAQPQPEMKKIDRMRARATQNLLSGSPQRPSRDPGYGEGSATELRVMLDEPTGLAPDEANNPGPAEVPDSPVFEPGAHERGPVSQNFSQEDDQRSESTSAEAESWDREGLADHRKGGPSGEHGGTSDRFLRPGKTDRASLTEDGDARSTDRETKRFRSSLDIDADFKHYLAEGRRDDEAEGTDAEEAAGPTDWSDELVQGVTIPGAFPPEPASSGFQFLPLGEKGPTPSGFESGKPVVTKLGEPRRGLRTQELVPAPDSGTTAPAEDDDCTIVSAPSRSPLFGPPGHQGTRAGATRPGPSGTGRSPRNGEVHSGGGRSSQNGGKAGDSARSFANGLVGAKGKANLLQTGAVIRRGSGQANGSGFAEGVANGKSDGLKLTGFEDLDPDEDSEGFEPERRQRRAGVEGGTEGMGSEDEWKAGGENGLPLSEGGKGGAEDWADSERLGGGERKGPRLSFGFWQERGVPESEGERRKWKSLEKLMRETPSQEQGTGGEGWGDEREERTPPPRDVAVEEPSRHRAPSDVGNGVRAAGKAAETKREVLTVDSDEDEETGVDESAGNRPKRSKRTTLEKVKSPERNSQLEGVLARRAAAAAVRSRILV</sequence>
<name>A0A1Y1IA61_KLENI</name>
<keyword evidence="2 6" id="KW-0645">Protease</keyword>
<feature type="compositionally biased region" description="Basic and acidic residues" evidence="4">
    <location>
        <begin position="1154"/>
        <end position="1174"/>
    </location>
</feature>
<feature type="compositionally biased region" description="Basic and acidic residues" evidence="4">
    <location>
        <begin position="915"/>
        <end position="925"/>
    </location>
</feature>
<feature type="compositionally biased region" description="Acidic residues" evidence="4">
    <location>
        <begin position="197"/>
        <end position="210"/>
    </location>
</feature>
<protein>
    <submittedName>
        <fullName evidence="6">Ulp1 protease family protein</fullName>
    </submittedName>
</protein>
<dbReference type="PANTHER" id="PTHR47764:SF2">
    <property type="entry name" value="UBIQUITIN-LIKE PROTEASE FAMILY PROFILE DOMAIN-CONTAINING PROTEIN"/>
    <property type="match status" value="1"/>
</dbReference>
<evidence type="ECO:0000313" key="7">
    <source>
        <dbReference type="Proteomes" id="UP000054558"/>
    </source>
</evidence>
<feature type="domain" description="Ubiquitin-like protease family profile" evidence="5">
    <location>
        <begin position="551"/>
        <end position="755"/>
    </location>
</feature>
<feature type="region of interest" description="Disordered" evidence="4">
    <location>
        <begin position="1592"/>
        <end position="1933"/>
    </location>
</feature>
<feature type="compositionally biased region" description="Basic and acidic residues" evidence="4">
    <location>
        <begin position="2170"/>
        <end position="2179"/>
    </location>
</feature>
<dbReference type="Pfam" id="PF02902">
    <property type="entry name" value="Peptidase_C48"/>
    <property type="match status" value="1"/>
</dbReference>
<feature type="region of interest" description="Disordered" evidence="4">
    <location>
        <begin position="1"/>
        <end position="341"/>
    </location>
</feature>
<feature type="compositionally biased region" description="Basic and acidic residues" evidence="4">
    <location>
        <begin position="1042"/>
        <end position="1053"/>
    </location>
</feature>
<feature type="compositionally biased region" description="Basic and acidic residues" evidence="4">
    <location>
        <begin position="1236"/>
        <end position="1247"/>
    </location>
</feature>
<dbReference type="Proteomes" id="UP000054558">
    <property type="component" value="Unassembled WGS sequence"/>
</dbReference>
<feature type="compositionally biased region" description="Basic and acidic residues" evidence="4">
    <location>
        <begin position="1411"/>
        <end position="1423"/>
    </location>
</feature>
<feature type="compositionally biased region" description="Basic and acidic residues" evidence="4">
    <location>
        <begin position="1535"/>
        <end position="1558"/>
    </location>
</feature>
<proteinExistence type="inferred from homology"/>
<keyword evidence="3" id="KW-0378">Hydrolase</keyword>
<feature type="compositionally biased region" description="Basic and acidic residues" evidence="4">
    <location>
        <begin position="1300"/>
        <end position="1318"/>
    </location>
</feature>
<dbReference type="Gene3D" id="1.10.418.20">
    <property type="match status" value="1"/>
</dbReference>
<feature type="compositionally biased region" description="Basic and acidic residues" evidence="4">
    <location>
        <begin position="1063"/>
        <end position="1081"/>
    </location>
</feature>